<gene>
    <name evidence="1" type="ORF">OG913_03805</name>
</gene>
<evidence type="ECO:0000313" key="2">
    <source>
        <dbReference type="Proteomes" id="UP001432011"/>
    </source>
</evidence>
<reference evidence="1" key="1">
    <citation type="submission" date="2022-10" db="EMBL/GenBank/DDBJ databases">
        <title>The complete genomes of actinobacterial strains from the NBC collection.</title>
        <authorList>
            <person name="Joergensen T.S."/>
            <person name="Alvarez Arevalo M."/>
            <person name="Sterndorff E.B."/>
            <person name="Faurdal D."/>
            <person name="Vuksanovic O."/>
            <person name="Mourched A.-S."/>
            <person name="Charusanti P."/>
            <person name="Shaw S."/>
            <person name="Blin K."/>
            <person name="Weber T."/>
        </authorList>
    </citation>
    <scope>NUCLEOTIDE SEQUENCE</scope>
    <source>
        <strain evidence="1">NBC_00254</strain>
    </source>
</reference>
<evidence type="ECO:0000313" key="1">
    <source>
        <dbReference type="EMBL" id="WUP76159.1"/>
    </source>
</evidence>
<dbReference type="EMBL" id="CP108085">
    <property type="protein sequence ID" value="WUP76159.1"/>
    <property type="molecule type" value="Genomic_DNA"/>
</dbReference>
<accession>A0ABZ1SUY9</accession>
<organism evidence="1 2">
    <name type="scientific">Microbispora hainanensis</name>
    <dbReference type="NCBI Taxonomy" id="568844"/>
    <lineage>
        <taxon>Bacteria</taxon>
        <taxon>Bacillati</taxon>
        <taxon>Actinomycetota</taxon>
        <taxon>Actinomycetes</taxon>
        <taxon>Streptosporangiales</taxon>
        <taxon>Streptosporangiaceae</taxon>
        <taxon>Microbispora</taxon>
    </lineage>
</organism>
<evidence type="ECO:0008006" key="3">
    <source>
        <dbReference type="Google" id="ProtNLM"/>
    </source>
</evidence>
<sequence length="54" mass="6177">MDHYQVRRFDAWHRHITLAMLAHAYLAVTAAHAPKVQAAWSASHQQKSAVCWHA</sequence>
<dbReference type="Proteomes" id="UP001432011">
    <property type="component" value="Chromosome"/>
</dbReference>
<proteinExistence type="predicted"/>
<keyword evidence="2" id="KW-1185">Reference proteome</keyword>
<name>A0ABZ1SUY9_9ACTN</name>
<protein>
    <recommendedName>
        <fullName evidence="3">Transposase</fullName>
    </recommendedName>
</protein>